<accession>A0A7C4HD21</accession>
<organism evidence="1">
    <name type="scientific">Staphylothermus marinus</name>
    <dbReference type="NCBI Taxonomy" id="2280"/>
    <lineage>
        <taxon>Archaea</taxon>
        <taxon>Thermoproteota</taxon>
        <taxon>Thermoprotei</taxon>
        <taxon>Desulfurococcales</taxon>
        <taxon>Desulfurococcaceae</taxon>
        <taxon>Staphylothermus</taxon>
    </lineage>
</organism>
<name>A0A7C4HD21_STAMA</name>
<protein>
    <submittedName>
        <fullName evidence="1">Uncharacterized protein</fullName>
    </submittedName>
</protein>
<reference evidence="1" key="1">
    <citation type="journal article" date="2020" name="mSystems">
        <title>Genome- and Community-Level Interaction Insights into Carbon Utilization and Element Cycling Functions of Hydrothermarchaeota in Hydrothermal Sediment.</title>
        <authorList>
            <person name="Zhou Z."/>
            <person name="Liu Y."/>
            <person name="Xu W."/>
            <person name="Pan J."/>
            <person name="Luo Z.H."/>
            <person name="Li M."/>
        </authorList>
    </citation>
    <scope>NUCLEOTIDE SEQUENCE [LARGE SCALE GENOMIC DNA]</scope>
    <source>
        <strain evidence="1">SpSt-642</strain>
    </source>
</reference>
<sequence>MTRYPDFLRHIVNPILSKYIVSRKNLTQVIDEIRRLLIDAEDKYRFSVFGGNPEKLVDYFKSDDFRIMYRLFNSINSLDILREILETTREKHVDLPELVKVIDELINKIEKEVSKGK</sequence>
<comment type="caution">
    <text evidence="1">The sequence shown here is derived from an EMBL/GenBank/DDBJ whole genome shotgun (WGS) entry which is preliminary data.</text>
</comment>
<evidence type="ECO:0000313" key="1">
    <source>
        <dbReference type="EMBL" id="HGM58687.1"/>
    </source>
</evidence>
<gene>
    <name evidence="1" type="ORF">ENU14_03760</name>
</gene>
<dbReference type="EMBL" id="DTBJ01000028">
    <property type="protein sequence ID" value="HGM58687.1"/>
    <property type="molecule type" value="Genomic_DNA"/>
</dbReference>
<proteinExistence type="predicted"/>
<dbReference type="AlphaFoldDB" id="A0A7C4HD21"/>